<keyword evidence="1" id="KW-1133">Transmembrane helix</keyword>
<sequence length="31" mass="3852">MLELEPKDFLVIFTFIMGFIIVFQEGFYYHY</sequence>
<comment type="caution">
    <text evidence="2">The sequence shown here is derived from an EMBL/GenBank/DDBJ whole genome shotgun (WGS) entry which is preliminary data.</text>
</comment>
<organism evidence="2 3">
    <name type="scientific">Bartonella melophagi K-2C</name>
    <dbReference type="NCBI Taxonomy" id="1094557"/>
    <lineage>
        <taxon>Bacteria</taxon>
        <taxon>Pseudomonadati</taxon>
        <taxon>Pseudomonadota</taxon>
        <taxon>Alphaproteobacteria</taxon>
        <taxon>Hyphomicrobiales</taxon>
        <taxon>Bartonellaceae</taxon>
        <taxon>Bartonella</taxon>
    </lineage>
</organism>
<proteinExistence type="predicted"/>
<keyword evidence="1" id="KW-0812">Transmembrane</keyword>
<name>J0ZRL8_9HYPH</name>
<dbReference type="HOGENOM" id="CLU_3395252_0_0_5"/>
<dbReference type="EMBL" id="AIMA01000004">
    <property type="protein sequence ID" value="EJF91348.1"/>
    <property type="molecule type" value="Genomic_DNA"/>
</dbReference>
<keyword evidence="1" id="KW-0472">Membrane</keyword>
<dbReference type="AlphaFoldDB" id="J0ZRL8"/>
<feature type="transmembrane region" description="Helical" evidence="1">
    <location>
        <begin position="9"/>
        <end position="29"/>
    </location>
</feature>
<protein>
    <submittedName>
        <fullName evidence="2">Uncharacterized protein</fullName>
    </submittedName>
</protein>
<accession>J0ZRL8</accession>
<keyword evidence="3" id="KW-1185">Reference proteome</keyword>
<evidence type="ECO:0000313" key="2">
    <source>
        <dbReference type="EMBL" id="EJF91348.1"/>
    </source>
</evidence>
<evidence type="ECO:0000313" key="3">
    <source>
        <dbReference type="Proteomes" id="UP000009017"/>
    </source>
</evidence>
<evidence type="ECO:0000256" key="1">
    <source>
        <dbReference type="SAM" id="Phobius"/>
    </source>
</evidence>
<reference evidence="2 3" key="1">
    <citation type="submission" date="2012-03" db="EMBL/GenBank/DDBJ databases">
        <title>The Genome Sequence of Bartonella melophagi K-2C.</title>
        <authorList>
            <consortium name="The Broad Institute Genome Sequencing Platform"/>
            <consortium name="The Broad Institute Genome Sequencing Center for Infectious Disease"/>
            <person name="Feldgarden M."/>
            <person name="Kirby J."/>
            <person name="Kosoy M."/>
            <person name="Birtles R."/>
            <person name="Probert W.S."/>
            <person name="Chiaraviglio L."/>
            <person name="Young S.K."/>
            <person name="Zeng Q."/>
            <person name="Gargeya S."/>
            <person name="Fitzgerald M."/>
            <person name="Haas B."/>
            <person name="Abouelleil A."/>
            <person name="Alvarado L."/>
            <person name="Arachchi H.M."/>
            <person name="Berlin A."/>
            <person name="Chapman S.B."/>
            <person name="Gearin G."/>
            <person name="Goldberg J."/>
            <person name="Griggs A."/>
            <person name="Gujja S."/>
            <person name="Hansen M."/>
            <person name="Heiman D."/>
            <person name="Howarth C."/>
            <person name="Larimer J."/>
            <person name="Lui A."/>
            <person name="MacDonald P.J.P."/>
            <person name="McCowen C."/>
            <person name="Montmayeur A."/>
            <person name="Murphy C."/>
            <person name="Neiman D."/>
            <person name="Pearson M."/>
            <person name="Priest M."/>
            <person name="Roberts A."/>
            <person name="Saif S."/>
            <person name="Shea T."/>
            <person name="Sisk P."/>
            <person name="Stolte C."/>
            <person name="Sykes S."/>
            <person name="Wortman J."/>
            <person name="Nusbaum C."/>
            <person name="Birren B."/>
        </authorList>
    </citation>
    <scope>NUCLEOTIDE SEQUENCE [LARGE SCALE GENOMIC DNA]</scope>
    <source>
        <strain evidence="2 3">K-2C</strain>
    </source>
</reference>
<gene>
    <name evidence="2" type="ORF">ME3_00414</name>
</gene>
<dbReference type="Proteomes" id="UP000009017">
    <property type="component" value="Unassembled WGS sequence"/>
</dbReference>